<proteinExistence type="predicted"/>
<organism evidence="2 3">
    <name type="scientific">Olleya aquimaris</name>
    <dbReference type="NCBI Taxonomy" id="639310"/>
    <lineage>
        <taxon>Bacteria</taxon>
        <taxon>Pseudomonadati</taxon>
        <taxon>Bacteroidota</taxon>
        <taxon>Flavobacteriia</taxon>
        <taxon>Flavobacteriales</taxon>
        <taxon>Flavobacteriaceae</taxon>
    </lineage>
</organism>
<dbReference type="SUPFAM" id="SSF46894">
    <property type="entry name" value="C-terminal effector domain of the bipartite response regulators"/>
    <property type="match status" value="1"/>
</dbReference>
<keyword evidence="1" id="KW-1133">Transmembrane helix</keyword>
<evidence type="ECO:0000313" key="2">
    <source>
        <dbReference type="EMBL" id="RAJ16364.1"/>
    </source>
</evidence>
<dbReference type="Gene3D" id="1.10.10.10">
    <property type="entry name" value="Winged helix-like DNA-binding domain superfamily/Winged helix DNA-binding domain"/>
    <property type="match status" value="1"/>
</dbReference>
<evidence type="ECO:0000256" key="1">
    <source>
        <dbReference type="SAM" id="Phobius"/>
    </source>
</evidence>
<protein>
    <recommendedName>
        <fullName evidence="4">HTH luxR-type domain-containing protein</fullName>
    </recommendedName>
</protein>
<comment type="caution">
    <text evidence="2">The sequence shown here is derived from an EMBL/GenBank/DDBJ whole genome shotgun (WGS) entry which is preliminary data.</text>
</comment>
<keyword evidence="1" id="KW-0812">Transmembrane</keyword>
<dbReference type="Proteomes" id="UP000248703">
    <property type="component" value="Unassembled WGS sequence"/>
</dbReference>
<sequence>MLLNSLVYGQKKVNTNYVRYIDSADYYLDRSPQKAQLFLDSIPEPVEVSIQGYLAEYYQIKVFINDRLNNKAELIQNSLMALKYGKVEKNYDVAGVASIELFFNTYFIKKDSTAFKYLKDAETYFKKSENTNGLAEVQQMYAYVELYKKNYSKSNALILQHLDKYKAIKDDGYYYMYALFMLSSNYIHQDDLYQSHKYYNRLKSLTDTTISKHLYDVHKVTLTTCFAEYHLNKKTMDSALFYLKKSEELRHAMNTSDTELYFKTYADYFGYLNDIEGKAKYIDSLSNFQTTLLEKNINASLKINESLEKTEDLLDSVTDKKRFSKNLIVILTSVLAVLMLLFILGYKKFKSTNRRYINNENESSYLKSNHEKLKAKVHGLEEYISEVKKEIKTISSIDNTSDQKIRIKDLYKNIHHNSSTLLAKGENHLDLINDLNINFFTQIAEKHPQLNHSEIIVCYYIFVGFKNKEIAAFLNTTFRAIESKRYRIRKKLNFQKGEAQLVEYLHENFK</sequence>
<evidence type="ECO:0000313" key="3">
    <source>
        <dbReference type="Proteomes" id="UP000248703"/>
    </source>
</evidence>
<dbReference type="InterPro" id="IPR036388">
    <property type="entry name" value="WH-like_DNA-bd_sf"/>
</dbReference>
<keyword evidence="3" id="KW-1185">Reference proteome</keyword>
<feature type="transmembrane region" description="Helical" evidence="1">
    <location>
        <begin position="327"/>
        <end position="346"/>
    </location>
</feature>
<dbReference type="EMBL" id="QLLO01000003">
    <property type="protein sequence ID" value="RAJ16364.1"/>
    <property type="molecule type" value="Genomic_DNA"/>
</dbReference>
<dbReference type="GO" id="GO:0003677">
    <property type="term" value="F:DNA binding"/>
    <property type="evidence" value="ECO:0007669"/>
    <property type="project" value="InterPro"/>
</dbReference>
<dbReference type="AlphaFoldDB" id="A0A327RL66"/>
<name>A0A327RL66_9FLAO</name>
<keyword evidence="1" id="KW-0472">Membrane</keyword>
<gene>
    <name evidence="2" type="ORF">LY08_01224</name>
</gene>
<accession>A0A327RL66</accession>
<dbReference type="InterPro" id="IPR016032">
    <property type="entry name" value="Sig_transdc_resp-reg_C-effctor"/>
</dbReference>
<reference evidence="2 3" key="1">
    <citation type="submission" date="2018-06" db="EMBL/GenBank/DDBJ databases">
        <title>Genomic Encyclopedia of Archaeal and Bacterial Type Strains, Phase II (KMG-II): from individual species to whole genera.</title>
        <authorList>
            <person name="Goeker M."/>
        </authorList>
    </citation>
    <scope>NUCLEOTIDE SEQUENCE [LARGE SCALE GENOMIC DNA]</scope>
    <source>
        <strain evidence="2 3">DSM 24464</strain>
    </source>
</reference>
<dbReference type="GO" id="GO:0006355">
    <property type="term" value="P:regulation of DNA-templated transcription"/>
    <property type="evidence" value="ECO:0007669"/>
    <property type="project" value="InterPro"/>
</dbReference>
<evidence type="ECO:0008006" key="4">
    <source>
        <dbReference type="Google" id="ProtNLM"/>
    </source>
</evidence>